<dbReference type="HOGENOM" id="CLU_2576354_0_0_1"/>
<dbReference type="Proteomes" id="UP000008744">
    <property type="component" value="Unassembled WGS sequence"/>
</dbReference>
<evidence type="ECO:0000313" key="2">
    <source>
        <dbReference type="Proteomes" id="UP000008744"/>
    </source>
</evidence>
<reference evidence="1 2" key="1">
    <citation type="journal article" date="2007" name="Nature">
        <title>Evolution of genes and genomes on the Drosophila phylogeny.</title>
        <authorList>
            <consortium name="Drosophila 12 Genomes Consortium"/>
            <person name="Clark A.G."/>
            <person name="Eisen M.B."/>
            <person name="Smith D.R."/>
            <person name="Bergman C.M."/>
            <person name="Oliver B."/>
            <person name="Markow T.A."/>
            <person name="Kaufman T.C."/>
            <person name="Kellis M."/>
            <person name="Gelbart W."/>
            <person name="Iyer V.N."/>
            <person name="Pollard D.A."/>
            <person name="Sackton T.B."/>
            <person name="Larracuente A.M."/>
            <person name="Singh N.D."/>
            <person name="Abad J.P."/>
            <person name="Abt D.N."/>
            <person name="Adryan B."/>
            <person name="Aguade M."/>
            <person name="Akashi H."/>
            <person name="Anderson W.W."/>
            <person name="Aquadro C.F."/>
            <person name="Ardell D.H."/>
            <person name="Arguello R."/>
            <person name="Artieri C.G."/>
            <person name="Barbash D.A."/>
            <person name="Barker D."/>
            <person name="Barsanti P."/>
            <person name="Batterham P."/>
            <person name="Batzoglou S."/>
            <person name="Begun D."/>
            <person name="Bhutkar A."/>
            <person name="Blanco E."/>
            <person name="Bosak S.A."/>
            <person name="Bradley R.K."/>
            <person name="Brand A.D."/>
            <person name="Brent M.R."/>
            <person name="Brooks A.N."/>
            <person name="Brown R.H."/>
            <person name="Butlin R.K."/>
            <person name="Caggese C."/>
            <person name="Calvi B.R."/>
            <person name="Bernardo de Carvalho A."/>
            <person name="Caspi A."/>
            <person name="Castrezana S."/>
            <person name="Celniker S.E."/>
            <person name="Chang J.L."/>
            <person name="Chapple C."/>
            <person name="Chatterji S."/>
            <person name="Chinwalla A."/>
            <person name="Civetta A."/>
            <person name="Clifton S.W."/>
            <person name="Comeron J.M."/>
            <person name="Costello J.C."/>
            <person name="Coyne J.A."/>
            <person name="Daub J."/>
            <person name="David R.G."/>
            <person name="Delcher A.L."/>
            <person name="Delehaunty K."/>
            <person name="Do C.B."/>
            <person name="Ebling H."/>
            <person name="Edwards K."/>
            <person name="Eickbush T."/>
            <person name="Evans J.D."/>
            <person name="Filipski A."/>
            <person name="Findeiss S."/>
            <person name="Freyhult E."/>
            <person name="Fulton L."/>
            <person name="Fulton R."/>
            <person name="Garcia A.C."/>
            <person name="Gardiner A."/>
            <person name="Garfield D.A."/>
            <person name="Garvin B.E."/>
            <person name="Gibson G."/>
            <person name="Gilbert D."/>
            <person name="Gnerre S."/>
            <person name="Godfrey J."/>
            <person name="Good R."/>
            <person name="Gotea V."/>
            <person name="Gravely B."/>
            <person name="Greenberg A.J."/>
            <person name="Griffiths-Jones S."/>
            <person name="Gross S."/>
            <person name="Guigo R."/>
            <person name="Gustafson E.A."/>
            <person name="Haerty W."/>
            <person name="Hahn M.W."/>
            <person name="Halligan D.L."/>
            <person name="Halpern A.L."/>
            <person name="Halter G.M."/>
            <person name="Han M.V."/>
            <person name="Heger A."/>
            <person name="Hillier L."/>
            <person name="Hinrichs A.S."/>
            <person name="Holmes I."/>
            <person name="Hoskins R.A."/>
            <person name="Hubisz M.J."/>
            <person name="Hultmark D."/>
            <person name="Huntley M.A."/>
            <person name="Jaffe D.B."/>
            <person name="Jagadeeshan S."/>
            <person name="Jeck W.R."/>
            <person name="Johnson J."/>
            <person name="Jones C.D."/>
            <person name="Jordan W.C."/>
            <person name="Karpen G.H."/>
            <person name="Kataoka E."/>
            <person name="Keightley P.D."/>
            <person name="Kheradpour P."/>
            <person name="Kirkness E.F."/>
            <person name="Koerich L.B."/>
            <person name="Kristiansen K."/>
            <person name="Kudrna D."/>
            <person name="Kulathinal R.J."/>
            <person name="Kumar S."/>
            <person name="Kwok R."/>
            <person name="Lander E."/>
            <person name="Langley C.H."/>
            <person name="Lapoint R."/>
            <person name="Lazzaro B.P."/>
            <person name="Lee S.J."/>
            <person name="Levesque L."/>
            <person name="Li R."/>
            <person name="Lin C.F."/>
            <person name="Lin M.F."/>
            <person name="Lindblad-Toh K."/>
            <person name="Llopart A."/>
            <person name="Long M."/>
            <person name="Low L."/>
            <person name="Lozovsky E."/>
            <person name="Lu J."/>
            <person name="Luo M."/>
            <person name="Machado C.A."/>
            <person name="Makalowski W."/>
            <person name="Marzo M."/>
            <person name="Matsuda M."/>
            <person name="Matzkin L."/>
            <person name="McAllister B."/>
            <person name="McBride C.S."/>
            <person name="McKernan B."/>
            <person name="McKernan K."/>
            <person name="Mendez-Lago M."/>
            <person name="Minx P."/>
            <person name="Mollenhauer M.U."/>
            <person name="Montooth K."/>
            <person name="Mount S.M."/>
            <person name="Mu X."/>
            <person name="Myers E."/>
            <person name="Negre B."/>
            <person name="Newfeld S."/>
            <person name="Nielsen R."/>
            <person name="Noor M.A."/>
            <person name="O'Grady P."/>
            <person name="Pachter L."/>
            <person name="Papaceit M."/>
            <person name="Parisi M.J."/>
            <person name="Parisi M."/>
            <person name="Parts L."/>
            <person name="Pedersen J.S."/>
            <person name="Pesole G."/>
            <person name="Phillippy A.M."/>
            <person name="Ponting C.P."/>
            <person name="Pop M."/>
            <person name="Porcelli D."/>
            <person name="Powell J.R."/>
            <person name="Prohaska S."/>
            <person name="Pruitt K."/>
            <person name="Puig M."/>
            <person name="Quesneville H."/>
            <person name="Ram K.R."/>
            <person name="Rand D."/>
            <person name="Rasmussen M.D."/>
            <person name="Reed L.K."/>
            <person name="Reenan R."/>
            <person name="Reily A."/>
            <person name="Remington K.A."/>
            <person name="Rieger T.T."/>
            <person name="Ritchie M.G."/>
            <person name="Robin C."/>
            <person name="Rogers Y.H."/>
            <person name="Rohde C."/>
            <person name="Rozas J."/>
            <person name="Rubenfield M.J."/>
            <person name="Ruiz A."/>
            <person name="Russo S."/>
            <person name="Salzberg S.L."/>
            <person name="Sanchez-Gracia A."/>
            <person name="Saranga D.J."/>
            <person name="Sato H."/>
            <person name="Schaeffer S.W."/>
            <person name="Schatz M.C."/>
            <person name="Schlenke T."/>
            <person name="Schwartz R."/>
            <person name="Segarra C."/>
            <person name="Singh R.S."/>
            <person name="Sirot L."/>
            <person name="Sirota M."/>
            <person name="Sisneros N.B."/>
            <person name="Smith C.D."/>
            <person name="Smith T.F."/>
            <person name="Spieth J."/>
            <person name="Stage D.E."/>
            <person name="Stark A."/>
            <person name="Stephan W."/>
            <person name="Strausberg R.L."/>
            <person name="Strempel S."/>
            <person name="Sturgill D."/>
            <person name="Sutton G."/>
            <person name="Sutton G.G."/>
            <person name="Tao W."/>
            <person name="Teichmann S."/>
            <person name="Tobari Y.N."/>
            <person name="Tomimura Y."/>
            <person name="Tsolas J.M."/>
            <person name="Valente V.L."/>
            <person name="Venter E."/>
            <person name="Venter J.C."/>
            <person name="Vicario S."/>
            <person name="Vieira F.G."/>
            <person name="Vilella A.J."/>
            <person name="Villasante A."/>
            <person name="Walenz B."/>
            <person name="Wang J."/>
            <person name="Wasserman M."/>
            <person name="Watts T."/>
            <person name="Wilson D."/>
            <person name="Wilson R.K."/>
            <person name="Wing R.A."/>
            <person name="Wolfner M.F."/>
            <person name="Wong A."/>
            <person name="Wong G.K."/>
            <person name="Wu C.I."/>
            <person name="Wu G."/>
            <person name="Yamamoto D."/>
            <person name="Yang H.P."/>
            <person name="Yang S.P."/>
            <person name="Yorke J.A."/>
            <person name="Yoshida K."/>
            <person name="Zdobnov E."/>
            <person name="Zhang P."/>
            <person name="Zhang Y."/>
            <person name="Zimin A.V."/>
            <person name="Baldwin J."/>
            <person name="Abdouelleil A."/>
            <person name="Abdulkadir J."/>
            <person name="Abebe A."/>
            <person name="Abera B."/>
            <person name="Abreu J."/>
            <person name="Acer S.C."/>
            <person name="Aftuck L."/>
            <person name="Alexander A."/>
            <person name="An P."/>
            <person name="Anderson E."/>
            <person name="Anderson S."/>
            <person name="Arachi H."/>
            <person name="Azer M."/>
            <person name="Bachantsang P."/>
            <person name="Barry A."/>
            <person name="Bayul T."/>
            <person name="Berlin A."/>
            <person name="Bessette D."/>
            <person name="Bloom T."/>
            <person name="Blye J."/>
            <person name="Boguslavskiy L."/>
            <person name="Bonnet C."/>
            <person name="Boukhgalter B."/>
            <person name="Bourzgui I."/>
            <person name="Brown A."/>
            <person name="Cahill P."/>
            <person name="Channer S."/>
            <person name="Cheshatsang Y."/>
            <person name="Chuda L."/>
            <person name="Citroen M."/>
            <person name="Collymore A."/>
            <person name="Cooke P."/>
            <person name="Costello M."/>
            <person name="D'Aco K."/>
            <person name="Daza R."/>
            <person name="De Haan G."/>
            <person name="DeGray S."/>
            <person name="DeMaso C."/>
            <person name="Dhargay N."/>
            <person name="Dooley K."/>
            <person name="Dooley E."/>
            <person name="Doricent M."/>
            <person name="Dorje P."/>
            <person name="Dorjee K."/>
            <person name="Dupes A."/>
            <person name="Elong R."/>
            <person name="Falk J."/>
            <person name="Farina A."/>
            <person name="Faro S."/>
            <person name="Ferguson D."/>
            <person name="Fisher S."/>
            <person name="Foley C.D."/>
            <person name="Franke A."/>
            <person name="Friedrich D."/>
            <person name="Gadbois L."/>
            <person name="Gearin G."/>
            <person name="Gearin C.R."/>
            <person name="Giannoukos G."/>
            <person name="Goode T."/>
            <person name="Graham J."/>
            <person name="Grandbois E."/>
            <person name="Grewal S."/>
            <person name="Gyaltsen K."/>
            <person name="Hafez N."/>
            <person name="Hagos B."/>
            <person name="Hall J."/>
            <person name="Henson C."/>
            <person name="Hollinger A."/>
            <person name="Honan T."/>
            <person name="Huard M.D."/>
            <person name="Hughes L."/>
            <person name="Hurhula B."/>
            <person name="Husby M.E."/>
            <person name="Kamat A."/>
            <person name="Kanga B."/>
            <person name="Kashin S."/>
            <person name="Khazanovich D."/>
            <person name="Kisner P."/>
            <person name="Lance K."/>
            <person name="Lara M."/>
            <person name="Lee W."/>
            <person name="Lennon N."/>
            <person name="Letendre F."/>
            <person name="LeVine R."/>
            <person name="Lipovsky A."/>
            <person name="Liu X."/>
            <person name="Liu J."/>
            <person name="Liu S."/>
            <person name="Lokyitsang T."/>
            <person name="Lokyitsang Y."/>
            <person name="Lubonja R."/>
            <person name="Lui A."/>
            <person name="MacDonald P."/>
            <person name="Magnisalis V."/>
            <person name="Maru K."/>
            <person name="Matthews C."/>
            <person name="McCusker W."/>
            <person name="McDonough S."/>
            <person name="Mehta T."/>
            <person name="Meldrim J."/>
            <person name="Meneus L."/>
            <person name="Mihai O."/>
            <person name="Mihalev A."/>
            <person name="Mihova T."/>
            <person name="Mittelman R."/>
            <person name="Mlenga V."/>
            <person name="Montmayeur A."/>
            <person name="Mulrain L."/>
            <person name="Navidi A."/>
            <person name="Naylor J."/>
            <person name="Negash T."/>
            <person name="Nguyen T."/>
            <person name="Nguyen N."/>
            <person name="Nicol R."/>
            <person name="Norbu C."/>
            <person name="Norbu N."/>
            <person name="Novod N."/>
            <person name="O'Neill B."/>
            <person name="Osman S."/>
            <person name="Markiewicz E."/>
            <person name="Oyono O.L."/>
            <person name="Patti C."/>
            <person name="Phunkhang P."/>
            <person name="Pierre F."/>
            <person name="Priest M."/>
            <person name="Raghuraman S."/>
            <person name="Rege F."/>
            <person name="Reyes R."/>
            <person name="Rise C."/>
            <person name="Rogov P."/>
            <person name="Ross K."/>
            <person name="Ryan E."/>
            <person name="Settipalli S."/>
            <person name="Shea T."/>
            <person name="Sherpa N."/>
            <person name="Shi L."/>
            <person name="Shih D."/>
            <person name="Sparrow T."/>
            <person name="Spaulding J."/>
            <person name="Stalker J."/>
            <person name="Stange-Thomann N."/>
            <person name="Stavropoulos S."/>
            <person name="Stone C."/>
            <person name="Strader C."/>
            <person name="Tesfaye S."/>
            <person name="Thomson T."/>
            <person name="Thoulutsang Y."/>
            <person name="Thoulutsang D."/>
            <person name="Topham K."/>
            <person name="Topping I."/>
            <person name="Tsamla T."/>
            <person name="Vassiliev H."/>
            <person name="Vo A."/>
            <person name="Wangchuk T."/>
            <person name="Wangdi T."/>
            <person name="Weiand M."/>
            <person name="Wilkinson J."/>
            <person name="Wilson A."/>
            <person name="Yadav S."/>
            <person name="Young G."/>
            <person name="Yu Q."/>
            <person name="Zembek L."/>
            <person name="Zhong D."/>
            <person name="Zimmer A."/>
            <person name="Zwirko Z."/>
            <person name="Jaffe D.B."/>
            <person name="Alvarez P."/>
            <person name="Brockman W."/>
            <person name="Butler J."/>
            <person name="Chin C."/>
            <person name="Gnerre S."/>
            <person name="Grabherr M."/>
            <person name="Kleber M."/>
            <person name="Mauceli E."/>
            <person name="MacCallum I."/>
        </authorList>
    </citation>
    <scope>NUCLEOTIDE SEQUENCE [LARGE SCALE GENOMIC DNA]</scope>
    <source>
        <strain evidence="2">MSH-3 / Tucson 14011-0111.49</strain>
    </source>
</reference>
<evidence type="ECO:0000313" key="1">
    <source>
        <dbReference type="EMBL" id="EDW24304.1"/>
    </source>
</evidence>
<dbReference type="AlphaFoldDB" id="B4G3C2"/>
<organism evidence="2">
    <name type="scientific">Drosophila persimilis</name>
    <name type="common">Fruit fly</name>
    <dbReference type="NCBI Taxonomy" id="7234"/>
    <lineage>
        <taxon>Eukaryota</taxon>
        <taxon>Metazoa</taxon>
        <taxon>Ecdysozoa</taxon>
        <taxon>Arthropoda</taxon>
        <taxon>Hexapoda</taxon>
        <taxon>Insecta</taxon>
        <taxon>Pterygota</taxon>
        <taxon>Neoptera</taxon>
        <taxon>Endopterygota</taxon>
        <taxon>Diptera</taxon>
        <taxon>Brachycera</taxon>
        <taxon>Muscomorpha</taxon>
        <taxon>Ephydroidea</taxon>
        <taxon>Drosophilidae</taxon>
        <taxon>Drosophila</taxon>
        <taxon>Sophophora</taxon>
    </lineage>
</organism>
<accession>B4G3C2</accession>
<keyword evidence="2" id="KW-1185">Reference proteome</keyword>
<proteinExistence type="predicted"/>
<sequence length="81" mass="9074">MFCRTVPVKSYGSWEAYDGARIRIKLSQKGLDLPEPTAPMIGSFPAADLNDRIFMIKGTKELDGQGPSYAEVAIKWKRLLK</sequence>
<dbReference type="EMBL" id="CH479179">
    <property type="protein sequence ID" value="EDW24304.1"/>
    <property type="molecule type" value="Genomic_DNA"/>
</dbReference>
<protein>
    <submittedName>
        <fullName evidence="1">GL23476</fullName>
    </submittedName>
</protein>
<gene>
    <name evidence="1" type="primary">Dper\GL23476</name>
    <name evidence="1" type="ORF">Dper_GL23476</name>
</gene>
<name>B4G3C2_DROPE</name>